<feature type="transmembrane region" description="Helical" evidence="7">
    <location>
        <begin position="457"/>
        <end position="474"/>
    </location>
</feature>
<dbReference type="RefSeq" id="WP_053332483.1">
    <property type="nucleotide sequence ID" value="NZ_JSWE01000058.1"/>
</dbReference>
<feature type="transmembrane region" description="Helical" evidence="7">
    <location>
        <begin position="58"/>
        <end position="75"/>
    </location>
</feature>
<proteinExistence type="predicted"/>
<protein>
    <submittedName>
        <fullName evidence="9">Family 2 glycosyl transferase</fullName>
    </submittedName>
</protein>
<gene>
    <name evidence="9" type="ORF">NF27_CG00930</name>
</gene>
<evidence type="ECO:0000259" key="8">
    <source>
        <dbReference type="Pfam" id="PF13632"/>
    </source>
</evidence>
<sequence length="497" mass="57511">MQNTSHDYQYDNIDSDQPMLKDAAIAVFDYNFVGGNILEELINKEESAEIFLSLKQKIFFSVTLATLIVFCIFNLSMVTYYFLLAINLLYFLILILRVYIILIGKKNIPISLNTLNLNEQELPRYTILVPLFKESEVISQLVHNLENLDYPKDKLQILLILEETDIQTQTALKQIKLKNYFTPLIVPYSYPQTKPKACNYALKHITGEYLVIFDAEDKPETLQLKKAVANFKNNSSNLVCCQGVLSYYNLKENWLTQMFSLEYAILFQRILPAFDHLNLPIPLGGTSNHFKTNNLRQLGGWDSYNVTEDADLGIKCARAGFKVKMIPTLTEEEATITLKAWLKQRSRWIKGFIQTYFVHMRNPSQLFRTLGLKGFITFNLMFGVCNFLYILVPLAFIVMYLVSLNIIPLNSSEIIFLKYLNIISLITGILSIMWSAFEIKQSNAQFKVISCWWSYPLYILLLPIASLLAVYQIFTKLHFWEKTKHGVTIIKNQELNF</sequence>
<evidence type="ECO:0000256" key="6">
    <source>
        <dbReference type="ARBA" id="ARBA00023136"/>
    </source>
</evidence>
<dbReference type="PATRIC" id="fig|86105.3.peg.328"/>
<feature type="transmembrane region" description="Helical" evidence="7">
    <location>
        <begin position="388"/>
        <end position="407"/>
    </location>
</feature>
<dbReference type="SUPFAM" id="SSF53448">
    <property type="entry name" value="Nucleotide-diphospho-sugar transferases"/>
    <property type="match status" value="1"/>
</dbReference>
<dbReference type="EMBL" id="JSWE01000058">
    <property type="protein sequence ID" value="KIE05913.1"/>
    <property type="molecule type" value="Genomic_DNA"/>
</dbReference>
<evidence type="ECO:0000256" key="3">
    <source>
        <dbReference type="ARBA" id="ARBA00022679"/>
    </source>
</evidence>
<dbReference type="OrthoDB" id="7431422at2"/>
<keyword evidence="2" id="KW-0328">Glycosyltransferase</keyword>
<dbReference type="InterPro" id="IPR029044">
    <property type="entry name" value="Nucleotide-diphossugar_trans"/>
</dbReference>
<reference evidence="9 10" key="1">
    <citation type="submission" date="2014-11" db="EMBL/GenBank/DDBJ databases">
        <title>A Rickettsiales Symbiont of Amoebae With Ancient Features.</title>
        <authorList>
            <person name="Schulz F."/>
            <person name="Martijn J."/>
            <person name="Wascher F."/>
            <person name="Kostanjsek R."/>
            <person name="Ettema T.J."/>
            <person name="Horn M."/>
        </authorList>
    </citation>
    <scope>NUCLEOTIDE SEQUENCE [LARGE SCALE GENOMIC DNA]</scope>
    <source>
        <strain evidence="9 10">UWC36</strain>
    </source>
</reference>
<organism evidence="9 10">
    <name type="scientific">Candidatus Jidaibacter acanthamoebae</name>
    <dbReference type="NCBI Taxonomy" id="86105"/>
    <lineage>
        <taxon>Bacteria</taxon>
        <taxon>Pseudomonadati</taxon>
        <taxon>Pseudomonadota</taxon>
        <taxon>Alphaproteobacteria</taxon>
        <taxon>Rickettsiales</taxon>
        <taxon>Candidatus Midichloriaceae</taxon>
        <taxon>Candidatus Jidaibacter</taxon>
    </lineage>
</organism>
<dbReference type="InterPro" id="IPR050321">
    <property type="entry name" value="Glycosyltr_2/OpgH_subfam"/>
</dbReference>
<evidence type="ECO:0000256" key="1">
    <source>
        <dbReference type="ARBA" id="ARBA00004141"/>
    </source>
</evidence>
<evidence type="ECO:0000313" key="9">
    <source>
        <dbReference type="EMBL" id="KIE05913.1"/>
    </source>
</evidence>
<keyword evidence="3 9" id="KW-0808">Transferase</keyword>
<dbReference type="Pfam" id="PF13632">
    <property type="entry name" value="Glyco_trans_2_3"/>
    <property type="match status" value="1"/>
</dbReference>
<keyword evidence="6 7" id="KW-0472">Membrane</keyword>
<dbReference type="CDD" id="cd06427">
    <property type="entry name" value="CESA_like_2"/>
    <property type="match status" value="1"/>
</dbReference>
<dbReference type="InterPro" id="IPR001173">
    <property type="entry name" value="Glyco_trans_2-like"/>
</dbReference>
<dbReference type="PANTHER" id="PTHR43867:SF2">
    <property type="entry name" value="CELLULOSE SYNTHASE CATALYTIC SUBUNIT A [UDP-FORMING]"/>
    <property type="match status" value="1"/>
</dbReference>
<feature type="transmembrane region" description="Helical" evidence="7">
    <location>
        <begin position="419"/>
        <end position="437"/>
    </location>
</feature>
<keyword evidence="10" id="KW-1185">Reference proteome</keyword>
<keyword evidence="5 7" id="KW-1133">Transmembrane helix</keyword>
<dbReference type="GO" id="GO:0016757">
    <property type="term" value="F:glycosyltransferase activity"/>
    <property type="evidence" value="ECO:0007669"/>
    <property type="project" value="UniProtKB-KW"/>
</dbReference>
<name>A0A0C1QPH8_9RICK</name>
<comment type="subcellular location">
    <subcellularLocation>
        <location evidence="1">Membrane</location>
        <topology evidence="1">Multi-pass membrane protein</topology>
    </subcellularLocation>
</comment>
<feature type="domain" description="Glycosyltransferase 2-like" evidence="8">
    <location>
        <begin position="210"/>
        <end position="399"/>
    </location>
</feature>
<evidence type="ECO:0000256" key="5">
    <source>
        <dbReference type="ARBA" id="ARBA00022989"/>
    </source>
</evidence>
<evidence type="ECO:0000256" key="7">
    <source>
        <dbReference type="SAM" id="Phobius"/>
    </source>
</evidence>
<evidence type="ECO:0000256" key="2">
    <source>
        <dbReference type="ARBA" id="ARBA00022676"/>
    </source>
</evidence>
<dbReference type="GO" id="GO:0016020">
    <property type="term" value="C:membrane"/>
    <property type="evidence" value="ECO:0007669"/>
    <property type="project" value="UniProtKB-SubCell"/>
</dbReference>
<dbReference type="PANTHER" id="PTHR43867">
    <property type="entry name" value="CELLULOSE SYNTHASE CATALYTIC SUBUNIT A [UDP-FORMING]"/>
    <property type="match status" value="1"/>
</dbReference>
<keyword evidence="4 7" id="KW-0812">Transmembrane</keyword>
<comment type="caution">
    <text evidence="9">The sequence shown here is derived from an EMBL/GenBank/DDBJ whole genome shotgun (WGS) entry which is preliminary data.</text>
</comment>
<feature type="transmembrane region" description="Helical" evidence="7">
    <location>
        <begin position="81"/>
        <end position="102"/>
    </location>
</feature>
<dbReference type="Gene3D" id="3.90.550.10">
    <property type="entry name" value="Spore Coat Polysaccharide Biosynthesis Protein SpsA, Chain A"/>
    <property type="match status" value="1"/>
</dbReference>
<dbReference type="STRING" id="86105.NF27_CG00930"/>
<accession>A0A0C1QPH8</accession>
<dbReference type="AlphaFoldDB" id="A0A0C1QPH8"/>
<evidence type="ECO:0000256" key="4">
    <source>
        <dbReference type="ARBA" id="ARBA00022692"/>
    </source>
</evidence>
<dbReference type="Proteomes" id="UP000031258">
    <property type="component" value="Unassembled WGS sequence"/>
</dbReference>
<evidence type="ECO:0000313" key="10">
    <source>
        <dbReference type="Proteomes" id="UP000031258"/>
    </source>
</evidence>